<keyword evidence="14" id="KW-1185">Reference proteome</keyword>
<dbReference type="GO" id="GO:0045944">
    <property type="term" value="P:positive regulation of transcription by RNA polymerase II"/>
    <property type="evidence" value="ECO:0007669"/>
    <property type="project" value="TreeGrafter"/>
</dbReference>
<feature type="repeat" description="ANK" evidence="12">
    <location>
        <begin position="203"/>
        <end position="241"/>
    </location>
</feature>
<dbReference type="InterPro" id="IPR050663">
    <property type="entry name" value="Ankyrin-SOCS_Box"/>
</dbReference>
<evidence type="ECO:0000256" key="9">
    <source>
        <dbReference type="ARBA" id="ARBA00023028"/>
    </source>
</evidence>
<dbReference type="Pfam" id="PF00023">
    <property type="entry name" value="Ank"/>
    <property type="match status" value="1"/>
</dbReference>
<evidence type="ECO:0000256" key="2">
    <source>
        <dbReference type="ARBA" id="ARBA00004613"/>
    </source>
</evidence>
<dbReference type="PROSITE" id="PS50088">
    <property type="entry name" value="ANK_REPEAT"/>
    <property type="match status" value="3"/>
</dbReference>
<dbReference type="Proteomes" id="UP000827092">
    <property type="component" value="Unassembled WGS sequence"/>
</dbReference>
<comment type="subcellular location">
    <subcellularLocation>
        <location evidence="2">Secreted</location>
    </subcellularLocation>
    <subcellularLocation>
        <location evidence="1">Target cell membrane</location>
    </subcellularLocation>
</comment>
<proteinExistence type="predicted"/>
<evidence type="ECO:0000256" key="10">
    <source>
        <dbReference type="ARBA" id="ARBA00023043"/>
    </source>
</evidence>
<keyword evidence="4" id="KW-0964">Secreted</keyword>
<evidence type="ECO:0000256" key="12">
    <source>
        <dbReference type="PROSITE-ProRule" id="PRU00023"/>
    </source>
</evidence>
<gene>
    <name evidence="13" type="ORF">JTE90_013671</name>
</gene>
<dbReference type="GO" id="GO:0005634">
    <property type="term" value="C:nucleus"/>
    <property type="evidence" value="ECO:0007669"/>
    <property type="project" value="TreeGrafter"/>
</dbReference>
<dbReference type="Gene3D" id="1.25.40.20">
    <property type="entry name" value="Ankyrin repeat-containing domain"/>
    <property type="match status" value="2"/>
</dbReference>
<evidence type="ECO:0000256" key="8">
    <source>
        <dbReference type="ARBA" id="ARBA00022737"/>
    </source>
</evidence>
<name>A0AAV6VE78_9ARAC</name>
<dbReference type="GO" id="GO:0000976">
    <property type="term" value="F:transcription cis-regulatory region binding"/>
    <property type="evidence" value="ECO:0007669"/>
    <property type="project" value="TreeGrafter"/>
</dbReference>
<dbReference type="AlphaFoldDB" id="A0AAV6VE78"/>
<keyword evidence="11" id="KW-1053">Target membrane</keyword>
<organism evidence="13 14">
    <name type="scientific">Oedothorax gibbosus</name>
    <dbReference type="NCBI Taxonomy" id="931172"/>
    <lineage>
        <taxon>Eukaryota</taxon>
        <taxon>Metazoa</taxon>
        <taxon>Ecdysozoa</taxon>
        <taxon>Arthropoda</taxon>
        <taxon>Chelicerata</taxon>
        <taxon>Arachnida</taxon>
        <taxon>Araneae</taxon>
        <taxon>Araneomorphae</taxon>
        <taxon>Entelegynae</taxon>
        <taxon>Araneoidea</taxon>
        <taxon>Linyphiidae</taxon>
        <taxon>Erigoninae</taxon>
        <taxon>Oedothorax</taxon>
    </lineage>
</organism>
<keyword evidence="9" id="KW-0638">Presynaptic neurotoxin</keyword>
<evidence type="ECO:0000256" key="7">
    <source>
        <dbReference type="ARBA" id="ARBA00022699"/>
    </source>
</evidence>
<keyword evidence="8" id="KW-0677">Repeat</keyword>
<dbReference type="Pfam" id="PF12796">
    <property type="entry name" value="Ank_2"/>
    <property type="match status" value="2"/>
</dbReference>
<dbReference type="EMBL" id="JAFNEN010000112">
    <property type="protein sequence ID" value="KAG8193976.1"/>
    <property type="molecule type" value="Genomic_DNA"/>
</dbReference>
<keyword evidence="7" id="KW-0528">Neurotoxin</keyword>
<dbReference type="SMART" id="SM00248">
    <property type="entry name" value="ANK"/>
    <property type="match status" value="6"/>
</dbReference>
<dbReference type="InterPro" id="IPR002110">
    <property type="entry name" value="Ankyrin_rpt"/>
</dbReference>
<feature type="repeat" description="ANK" evidence="12">
    <location>
        <begin position="66"/>
        <end position="98"/>
    </location>
</feature>
<sequence>MDKDQIALLLAAEFCDIETMQNLLDRGVPIDSRDCNQNTPLHLVLDEECVEFLIKNGCDIDARNSKGQTALMVALEKHFSRVATLLIDYGADVNCCDINNWNALHIVSYYVYELHFLVRLLVSKISDIDAVTTGRYEGHTALSLAALLGNKGVVDILIQAGANVSIGGYIDSRTVFHNAVLEGWTDIVEATVNEFNVNTADCDGYTPLMLALKYVNWRKGKHYVIVDLLLKCGANIYLKDNNNRTALYYAVPDVELIILYINNGAYLEHFEYTKIHKSTLCREQILRNTELCIQIAINEYNNLNLPKVYQLYSSVIKLPLMKSLKIKNNQNVIVEIETSVKCEIQRKTFCNVMDLRPLVLKMMAVRSLIANRF</sequence>
<dbReference type="PANTHER" id="PTHR24193:SF125">
    <property type="entry name" value="PROTEIN FEM-1 HOMOLOG CG6966-LIKE PROTEIN"/>
    <property type="match status" value="1"/>
</dbReference>
<evidence type="ECO:0000256" key="1">
    <source>
        <dbReference type="ARBA" id="ARBA00004175"/>
    </source>
</evidence>
<evidence type="ECO:0000313" key="14">
    <source>
        <dbReference type="Proteomes" id="UP000827092"/>
    </source>
</evidence>
<evidence type="ECO:0000256" key="5">
    <source>
        <dbReference type="ARBA" id="ARBA00022537"/>
    </source>
</evidence>
<evidence type="ECO:0000256" key="3">
    <source>
        <dbReference type="ARBA" id="ARBA00022483"/>
    </source>
</evidence>
<keyword evidence="10 12" id="KW-0040">ANK repeat</keyword>
<reference evidence="13 14" key="1">
    <citation type="journal article" date="2022" name="Nat. Ecol. Evol.">
        <title>A masculinizing supergene underlies an exaggerated male reproductive morph in a spider.</title>
        <authorList>
            <person name="Hendrickx F."/>
            <person name="De Corte Z."/>
            <person name="Sonet G."/>
            <person name="Van Belleghem S.M."/>
            <person name="Kostlbacher S."/>
            <person name="Vangestel C."/>
        </authorList>
    </citation>
    <scope>NUCLEOTIDE SEQUENCE [LARGE SCALE GENOMIC DNA]</scope>
    <source>
        <strain evidence="13">W744_W776</strain>
    </source>
</reference>
<protein>
    <recommendedName>
        <fullName evidence="15">Ankyrin repeat protein</fullName>
    </recommendedName>
</protein>
<keyword evidence="11" id="KW-0472">Membrane</keyword>
<dbReference type="GO" id="GO:0006887">
    <property type="term" value="P:exocytosis"/>
    <property type="evidence" value="ECO:0007669"/>
    <property type="project" value="UniProtKB-KW"/>
</dbReference>
<dbReference type="GO" id="GO:0044218">
    <property type="term" value="C:other organism cell membrane"/>
    <property type="evidence" value="ECO:0007669"/>
    <property type="project" value="UniProtKB-KW"/>
</dbReference>
<evidence type="ECO:0000256" key="4">
    <source>
        <dbReference type="ARBA" id="ARBA00022525"/>
    </source>
</evidence>
<dbReference type="SUPFAM" id="SSF48403">
    <property type="entry name" value="Ankyrin repeat"/>
    <property type="match status" value="1"/>
</dbReference>
<dbReference type="GO" id="GO:0005576">
    <property type="term" value="C:extracellular region"/>
    <property type="evidence" value="ECO:0007669"/>
    <property type="project" value="UniProtKB-SubCell"/>
</dbReference>
<accession>A0AAV6VE78</accession>
<dbReference type="GO" id="GO:0044231">
    <property type="term" value="C:host cell presynaptic membrane"/>
    <property type="evidence" value="ECO:0007669"/>
    <property type="project" value="UniProtKB-KW"/>
</dbReference>
<dbReference type="GO" id="GO:0090729">
    <property type="term" value="F:toxin activity"/>
    <property type="evidence" value="ECO:0007669"/>
    <property type="project" value="UniProtKB-KW"/>
</dbReference>
<keyword evidence="3" id="KW-0268">Exocytosis</keyword>
<dbReference type="PANTHER" id="PTHR24193">
    <property type="entry name" value="ANKYRIN REPEAT PROTEIN"/>
    <property type="match status" value="1"/>
</dbReference>
<feature type="repeat" description="ANK" evidence="12">
    <location>
        <begin position="137"/>
        <end position="169"/>
    </location>
</feature>
<evidence type="ECO:0000256" key="11">
    <source>
        <dbReference type="ARBA" id="ARBA00023298"/>
    </source>
</evidence>
<dbReference type="PROSITE" id="PS50297">
    <property type="entry name" value="ANK_REP_REGION"/>
    <property type="match status" value="3"/>
</dbReference>
<evidence type="ECO:0000313" key="13">
    <source>
        <dbReference type="EMBL" id="KAG8193976.1"/>
    </source>
</evidence>
<comment type="caution">
    <text evidence="13">The sequence shown here is derived from an EMBL/GenBank/DDBJ whole genome shotgun (WGS) entry which is preliminary data.</text>
</comment>
<keyword evidence="6" id="KW-0800">Toxin</keyword>
<dbReference type="InterPro" id="IPR036770">
    <property type="entry name" value="Ankyrin_rpt-contain_sf"/>
</dbReference>
<evidence type="ECO:0008006" key="15">
    <source>
        <dbReference type="Google" id="ProtNLM"/>
    </source>
</evidence>
<keyword evidence="5" id="KW-1052">Target cell membrane</keyword>
<evidence type="ECO:0000256" key="6">
    <source>
        <dbReference type="ARBA" id="ARBA00022656"/>
    </source>
</evidence>